<evidence type="ECO:0000313" key="2">
    <source>
        <dbReference type="EMBL" id="ESK81353.1"/>
    </source>
</evidence>
<gene>
    <name evidence="2" type="ORF">Moror_16702</name>
</gene>
<proteinExistence type="predicted"/>
<evidence type="ECO:0000256" key="1">
    <source>
        <dbReference type="SAM" id="MobiDB-lite"/>
    </source>
</evidence>
<feature type="region of interest" description="Disordered" evidence="1">
    <location>
        <begin position="44"/>
        <end position="74"/>
    </location>
</feature>
<feature type="compositionally biased region" description="Basic and acidic residues" evidence="1">
    <location>
        <begin position="63"/>
        <end position="73"/>
    </location>
</feature>
<name>V2W3G9_MONRO</name>
<sequence length="118" mass="13376">MTPEEETLNNLISESTSSESIMNPSFNISDEKIEESLEKLQSTSLFSRLEQEDNMSEGGSSTLKREQKPRTQEEMMITVATAVIEEVEKKKKQEKGAKVVALDPFEGDRKDTKQFLTE</sequence>
<feature type="region of interest" description="Disordered" evidence="1">
    <location>
        <begin position="1"/>
        <end position="24"/>
    </location>
</feature>
<organism evidence="2 3">
    <name type="scientific">Moniliophthora roreri (strain MCA 2997)</name>
    <name type="common">Cocoa frosty pod rot fungus</name>
    <name type="synonym">Crinipellis roreri</name>
    <dbReference type="NCBI Taxonomy" id="1381753"/>
    <lineage>
        <taxon>Eukaryota</taxon>
        <taxon>Fungi</taxon>
        <taxon>Dikarya</taxon>
        <taxon>Basidiomycota</taxon>
        <taxon>Agaricomycotina</taxon>
        <taxon>Agaricomycetes</taxon>
        <taxon>Agaricomycetidae</taxon>
        <taxon>Agaricales</taxon>
        <taxon>Marasmiineae</taxon>
        <taxon>Marasmiaceae</taxon>
        <taxon>Moniliophthora</taxon>
    </lineage>
</organism>
<dbReference type="AlphaFoldDB" id="V2W3G9"/>
<dbReference type="HOGENOM" id="CLU_000384_30_4_1"/>
<comment type="caution">
    <text evidence="2">The sequence shown here is derived from an EMBL/GenBank/DDBJ whole genome shotgun (WGS) entry which is preliminary data.</text>
</comment>
<keyword evidence="3" id="KW-1185">Reference proteome</keyword>
<dbReference type="KEGG" id="mrr:Moror_16702"/>
<dbReference type="EMBL" id="AWSO01002525">
    <property type="protein sequence ID" value="ESK81353.1"/>
    <property type="molecule type" value="Genomic_DNA"/>
</dbReference>
<reference evidence="2 3" key="1">
    <citation type="journal article" date="2014" name="BMC Genomics">
        <title>Genome and secretome analysis of the hemibiotrophic fungal pathogen, Moniliophthora roreri, which causes frosty pod rot disease of cacao: mechanisms of the biotrophic and necrotrophic phases.</title>
        <authorList>
            <person name="Meinhardt L.W."/>
            <person name="Costa G.G.L."/>
            <person name="Thomazella D.P.T."/>
            <person name="Teixeira P.J.P.L."/>
            <person name="Carazzolle M.F."/>
            <person name="Schuster S.C."/>
            <person name="Carlson J.E."/>
            <person name="Guiltinan M.J."/>
            <person name="Mieczkowski P."/>
            <person name="Farmer A."/>
            <person name="Ramaraj T."/>
            <person name="Crozier J."/>
            <person name="Davis R.E."/>
            <person name="Shao J."/>
            <person name="Melnick R.L."/>
            <person name="Pereira G.A.G."/>
            <person name="Bailey B.A."/>
        </authorList>
    </citation>
    <scope>NUCLEOTIDE SEQUENCE [LARGE SCALE GENOMIC DNA]</scope>
    <source>
        <strain evidence="2 3">MCA 2997</strain>
    </source>
</reference>
<protein>
    <submittedName>
        <fullName evidence="2">Uncharacterized protein</fullName>
    </submittedName>
</protein>
<accession>V2W3G9</accession>
<feature type="compositionally biased region" description="Polar residues" evidence="1">
    <location>
        <begin position="8"/>
        <end position="24"/>
    </location>
</feature>
<dbReference type="Proteomes" id="UP000017559">
    <property type="component" value="Unassembled WGS sequence"/>
</dbReference>
<feature type="non-terminal residue" evidence="2">
    <location>
        <position position="118"/>
    </location>
</feature>
<evidence type="ECO:0000313" key="3">
    <source>
        <dbReference type="Proteomes" id="UP000017559"/>
    </source>
</evidence>